<dbReference type="InterPro" id="IPR001478">
    <property type="entry name" value="PDZ"/>
</dbReference>
<proteinExistence type="predicted"/>
<protein>
    <submittedName>
        <fullName evidence="2">PDZ domain-containing protein</fullName>
    </submittedName>
</protein>
<name>A0A934VCQ5_9BACT</name>
<dbReference type="RefSeq" id="WP_200351656.1">
    <property type="nucleotide sequence ID" value="NZ_BAABHZ010000006.1"/>
</dbReference>
<dbReference type="Pfam" id="PF13180">
    <property type="entry name" value="PDZ_2"/>
    <property type="match status" value="1"/>
</dbReference>
<keyword evidence="3" id="KW-1185">Reference proteome</keyword>
<dbReference type="Proteomes" id="UP000600139">
    <property type="component" value="Unassembled WGS sequence"/>
</dbReference>
<accession>A0A934VCQ5</accession>
<evidence type="ECO:0000259" key="1">
    <source>
        <dbReference type="PROSITE" id="PS50106"/>
    </source>
</evidence>
<comment type="caution">
    <text evidence="2">The sequence shown here is derived from an EMBL/GenBank/DDBJ whole genome shotgun (WGS) entry which is preliminary data.</text>
</comment>
<gene>
    <name evidence="2" type="ORF">JIN84_13975</name>
</gene>
<dbReference type="SMART" id="SM00228">
    <property type="entry name" value="PDZ"/>
    <property type="match status" value="1"/>
</dbReference>
<dbReference type="Gene3D" id="2.30.42.10">
    <property type="match status" value="1"/>
</dbReference>
<evidence type="ECO:0000313" key="3">
    <source>
        <dbReference type="Proteomes" id="UP000600139"/>
    </source>
</evidence>
<dbReference type="PROSITE" id="PS50106">
    <property type="entry name" value="PDZ"/>
    <property type="match status" value="1"/>
</dbReference>
<evidence type="ECO:0000313" key="2">
    <source>
        <dbReference type="EMBL" id="MBK1816729.1"/>
    </source>
</evidence>
<dbReference type="SUPFAM" id="SSF50156">
    <property type="entry name" value="PDZ domain-like"/>
    <property type="match status" value="1"/>
</dbReference>
<organism evidence="2 3">
    <name type="scientific">Luteolibacter yonseiensis</name>
    <dbReference type="NCBI Taxonomy" id="1144680"/>
    <lineage>
        <taxon>Bacteria</taxon>
        <taxon>Pseudomonadati</taxon>
        <taxon>Verrucomicrobiota</taxon>
        <taxon>Verrucomicrobiia</taxon>
        <taxon>Verrucomicrobiales</taxon>
        <taxon>Verrucomicrobiaceae</taxon>
        <taxon>Luteolibacter</taxon>
    </lineage>
</organism>
<sequence length="260" mass="28732">MKRLEQRPSGSLSFLLGIPAGHQSLGTTLPLSGLVCLVMAGMLAATGFVHGREVPESIVGKLGSQRFREREDAEEELLAWTRSQPGDGADILLKASHVQKDPEVRERCLSVLRVVVADQYSKEGRGYIGIGLKAFVGNLPGEAEPCGMIQVTQVQPDFPGQRAGLRPADLIVSLDGETWRDATAHEEFSRKIAGLKPDTKVRLKVLRDQKLLDLEATLVRRPVVADNPFFDSRKTDAEGLEQAAREAHFKQWMNERRIDD</sequence>
<dbReference type="EMBL" id="JAENIK010000011">
    <property type="protein sequence ID" value="MBK1816729.1"/>
    <property type="molecule type" value="Genomic_DNA"/>
</dbReference>
<dbReference type="AlphaFoldDB" id="A0A934VCQ5"/>
<reference evidence="2" key="1">
    <citation type="submission" date="2021-01" db="EMBL/GenBank/DDBJ databases">
        <title>Modified the classification status of verrucomicrobia.</title>
        <authorList>
            <person name="Feng X."/>
        </authorList>
    </citation>
    <scope>NUCLEOTIDE SEQUENCE</scope>
    <source>
        <strain evidence="2">JCM 18052</strain>
    </source>
</reference>
<feature type="domain" description="PDZ" evidence="1">
    <location>
        <begin position="115"/>
        <end position="207"/>
    </location>
</feature>
<dbReference type="InterPro" id="IPR036034">
    <property type="entry name" value="PDZ_sf"/>
</dbReference>